<organism evidence="1 2">
    <name type="scientific">Fraxinus pennsylvanica</name>
    <dbReference type="NCBI Taxonomy" id="56036"/>
    <lineage>
        <taxon>Eukaryota</taxon>
        <taxon>Viridiplantae</taxon>
        <taxon>Streptophyta</taxon>
        <taxon>Embryophyta</taxon>
        <taxon>Tracheophyta</taxon>
        <taxon>Spermatophyta</taxon>
        <taxon>Magnoliopsida</taxon>
        <taxon>eudicotyledons</taxon>
        <taxon>Gunneridae</taxon>
        <taxon>Pentapetalae</taxon>
        <taxon>asterids</taxon>
        <taxon>lamiids</taxon>
        <taxon>Lamiales</taxon>
        <taxon>Oleaceae</taxon>
        <taxon>Oleeae</taxon>
        <taxon>Fraxinus</taxon>
    </lineage>
</organism>
<accession>A0AAD1ZUJ6</accession>
<keyword evidence="2" id="KW-1185">Reference proteome</keyword>
<gene>
    <name evidence="1" type="ORF">FPE_LOCUS23307</name>
</gene>
<dbReference type="EMBL" id="OU503049">
    <property type="protein sequence ID" value="CAI9775877.1"/>
    <property type="molecule type" value="Genomic_DNA"/>
</dbReference>
<name>A0AAD1ZUJ6_9LAMI</name>
<evidence type="ECO:0000313" key="1">
    <source>
        <dbReference type="EMBL" id="CAI9775877.1"/>
    </source>
</evidence>
<proteinExistence type="predicted"/>
<dbReference type="AlphaFoldDB" id="A0AAD1ZUJ6"/>
<sequence length="132" mass="14828">MNISEECLFLEEVEQELKVELLMCKRGTSSITDYLNRFKAICELLAAIQKSLLDDDKVMYILDGLDMVFVTSVSMRVPFPPFSELRSLLMAARYKPIPASSTPLATDYVLVSQVQQTTSDNRGRGRTASGLR</sequence>
<protein>
    <submittedName>
        <fullName evidence="1">Uncharacterized protein</fullName>
    </submittedName>
</protein>
<dbReference type="Proteomes" id="UP000834106">
    <property type="component" value="Chromosome 14"/>
</dbReference>
<reference evidence="1" key="1">
    <citation type="submission" date="2023-05" db="EMBL/GenBank/DDBJ databases">
        <authorList>
            <person name="Huff M."/>
        </authorList>
    </citation>
    <scope>NUCLEOTIDE SEQUENCE</scope>
</reference>
<dbReference type="PANTHER" id="PTHR47481:SF41">
    <property type="entry name" value="COPIA-LIKE POLYPROTEIN_RETROTRANSPOSON"/>
    <property type="match status" value="1"/>
</dbReference>
<dbReference type="PANTHER" id="PTHR47481">
    <property type="match status" value="1"/>
</dbReference>
<evidence type="ECO:0000313" key="2">
    <source>
        <dbReference type="Proteomes" id="UP000834106"/>
    </source>
</evidence>